<dbReference type="AlphaFoldDB" id="G0UAB5"/>
<keyword evidence="2" id="KW-1133">Transmembrane helix</keyword>
<sequence>MLRRVAAGPQKKEKRNGARYDFDRKQKTTRPRTHPIFCLTLSQPPYRALFRLIPFTVVVVVVVVVLICFDFCLFVCFCCNSKRGPQVVFSCFMSLCYLLI</sequence>
<name>G0UAB5_TRYVY</name>
<protein>
    <submittedName>
        <fullName evidence="3">Uncharacterized protein</fullName>
    </submittedName>
</protein>
<evidence type="ECO:0000256" key="1">
    <source>
        <dbReference type="SAM" id="MobiDB-lite"/>
    </source>
</evidence>
<proteinExistence type="predicted"/>
<evidence type="ECO:0000313" key="3">
    <source>
        <dbReference type="EMBL" id="CCC52748.1"/>
    </source>
</evidence>
<reference evidence="3" key="1">
    <citation type="journal article" date="2012" name="Proc. Natl. Acad. Sci. U.S.A.">
        <title>Antigenic diversity is generated by distinct evolutionary mechanisms in African trypanosome species.</title>
        <authorList>
            <person name="Jackson A.P."/>
            <person name="Berry A."/>
            <person name="Aslett M."/>
            <person name="Allison H.C."/>
            <person name="Burton P."/>
            <person name="Vavrova-Anderson J."/>
            <person name="Brown R."/>
            <person name="Browne H."/>
            <person name="Corton N."/>
            <person name="Hauser H."/>
            <person name="Gamble J."/>
            <person name="Gilderthorp R."/>
            <person name="Marcello L."/>
            <person name="McQuillan J."/>
            <person name="Otto T.D."/>
            <person name="Quail M.A."/>
            <person name="Sanders M.J."/>
            <person name="van Tonder A."/>
            <person name="Ginger M.L."/>
            <person name="Field M.C."/>
            <person name="Barry J.D."/>
            <person name="Hertz-Fowler C."/>
            <person name="Berriman M."/>
        </authorList>
    </citation>
    <scope>NUCLEOTIDE SEQUENCE</scope>
    <source>
        <strain evidence="3">Y486</strain>
    </source>
</reference>
<accession>G0UAB5</accession>
<gene>
    <name evidence="3" type="ORF">TVY486_1102330</name>
</gene>
<feature type="transmembrane region" description="Helical" evidence="2">
    <location>
        <begin position="52"/>
        <end position="77"/>
    </location>
</feature>
<feature type="compositionally biased region" description="Basic and acidic residues" evidence="1">
    <location>
        <begin position="15"/>
        <end position="26"/>
    </location>
</feature>
<organism evidence="3">
    <name type="scientific">Trypanosoma vivax (strain Y486)</name>
    <dbReference type="NCBI Taxonomy" id="1055687"/>
    <lineage>
        <taxon>Eukaryota</taxon>
        <taxon>Discoba</taxon>
        <taxon>Euglenozoa</taxon>
        <taxon>Kinetoplastea</taxon>
        <taxon>Metakinetoplastina</taxon>
        <taxon>Trypanosomatida</taxon>
        <taxon>Trypanosomatidae</taxon>
        <taxon>Trypanosoma</taxon>
        <taxon>Duttonella</taxon>
    </lineage>
</organism>
<dbReference type="EMBL" id="HE573027">
    <property type="protein sequence ID" value="CCC52748.1"/>
    <property type="molecule type" value="Genomic_DNA"/>
</dbReference>
<keyword evidence="2" id="KW-0472">Membrane</keyword>
<keyword evidence="2" id="KW-0812">Transmembrane</keyword>
<evidence type="ECO:0000256" key="2">
    <source>
        <dbReference type="SAM" id="Phobius"/>
    </source>
</evidence>
<feature type="region of interest" description="Disordered" evidence="1">
    <location>
        <begin position="1"/>
        <end position="28"/>
    </location>
</feature>